<dbReference type="Pfam" id="PF13807">
    <property type="entry name" value="GNVR"/>
    <property type="match status" value="1"/>
</dbReference>
<dbReference type="Proteomes" id="UP001054846">
    <property type="component" value="Chromosome"/>
</dbReference>
<evidence type="ECO:0000256" key="5">
    <source>
        <dbReference type="ARBA" id="ARBA00022741"/>
    </source>
</evidence>
<evidence type="ECO:0000259" key="11">
    <source>
        <dbReference type="Pfam" id="PF13807"/>
    </source>
</evidence>
<evidence type="ECO:0000256" key="6">
    <source>
        <dbReference type="ARBA" id="ARBA00022840"/>
    </source>
</evidence>
<keyword evidence="7" id="KW-1133">Transmembrane helix</keyword>
<evidence type="ECO:0000256" key="1">
    <source>
        <dbReference type="ARBA" id="ARBA00004651"/>
    </source>
</evidence>
<dbReference type="Pfam" id="PF01656">
    <property type="entry name" value="CbiA"/>
    <property type="match status" value="1"/>
</dbReference>
<evidence type="ECO:0000256" key="4">
    <source>
        <dbReference type="ARBA" id="ARBA00022692"/>
    </source>
</evidence>
<dbReference type="Pfam" id="PF02706">
    <property type="entry name" value="Wzz"/>
    <property type="match status" value="1"/>
</dbReference>
<dbReference type="InterPro" id="IPR050445">
    <property type="entry name" value="Bact_polysacc_biosynth/exp"/>
</dbReference>
<evidence type="ECO:0000256" key="8">
    <source>
        <dbReference type="ARBA" id="ARBA00023136"/>
    </source>
</evidence>
<keyword evidence="6" id="KW-0067">ATP-binding</keyword>
<proteinExistence type="inferred from homology"/>
<accession>A0ABY3PJJ5</accession>
<evidence type="ECO:0000259" key="10">
    <source>
        <dbReference type="Pfam" id="PF02706"/>
    </source>
</evidence>
<dbReference type="PANTHER" id="PTHR32309:SF13">
    <property type="entry name" value="FERRIC ENTEROBACTIN TRANSPORT PROTEIN FEPE"/>
    <property type="match status" value="1"/>
</dbReference>
<evidence type="ECO:0000313" key="12">
    <source>
        <dbReference type="EMBL" id="UFP93732.1"/>
    </source>
</evidence>
<evidence type="ECO:0000259" key="9">
    <source>
        <dbReference type="Pfam" id="PF01656"/>
    </source>
</evidence>
<comment type="subcellular location">
    <subcellularLocation>
        <location evidence="1">Cell membrane</location>
        <topology evidence="1">Multi-pass membrane protein</topology>
    </subcellularLocation>
</comment>
<feature type="domain" description="Polysaccharide chain length determinant N-terminal" evidence="10">
    <location>
        <begin position="4"/>
        <end position="93"/>
    </location>
</feature>
<keyword evidence="8" id="KW-0472">Membrane</keyword>
<dbReference type="InterPro" id="IPR002586">
    <property type="entry name" value="CobQ/CobB/MinD/ParA_Nub-bd_dom"/>
</dbReference>
<protein>
    <submittedName>
        <fullName evidence="12">P-loop NTPase</fullName>
    </submittedName>
</protein>
<keyword evidence="3" id="KW-1003">Cell membrane</keyword>
<gene>
    <name evidence="12" type="ORF">ISF26_18400</name>
</gene>
<evidence type="ECO:0000256" key="3">
    <source>
        <dbReference type="ARBA" id="ARBA00022475"/>
    </source>
</evidence>
<feature type="domain" description="CobQ/CobB/MinD/ParA nucleotide binding" evidence="9">
    <location>
        <begin position="501"/>
        <end position="665"/>
    </location>
</feature>
<evidence type="ECO:0000256" key="2">
    <source>
        <dbReference type="ARBA" id="ARBA00006683"/>
    </source>
</evidence>
<dbReference type="PANTHER" id="PTHR32309">
    <property type="entry name" value="TYROSINE-PROTEIN KINASE"/>
    <property type="match status" value="1"/>
</dbReference>
<dbReference type="InterPro" id="IPR003856">
    <property type="entry name" value="LPS_length_determ_N"/>
</dbReference>
<dbReference type="RefSeq" id="WP_230840786.1">
    <property type="nucleotide sequence ID" value="NZ_CP063845.1"/>
</dbReference>
<keyword evidence="4" id="KW-0812">Transmembrane</keyword>
<reference evidence="12 13" key="1">
    <citation type="journal article" date="2021" name="Genome Biol. Evol.">
        <title>Complete Genome Sequencing of a Novel Gloeobacter Species from a Waterfall Cave in Mexico.</title>
        <authorList>
            <person name="Saw J.H."/>
            <person name="Cardona T."/>
            <person name="Montejano G."/>
        </authorList>
    </citation>
    <scope>NUCLEOTIDE SEQUENCE [LARGE SCALE GENOMIC DNA]</scope>
    <source>
        <strain evidence="12">MG652769</strain>
    </source>
</reference>
<dbReference type="CDD" id="cd05387">
    <property type="entry name" value="BY-kinase"/>
    <property type="match status" value="1"/>
</dbReference>
<keyword evidence="13" id="KW-1185">Reference proteome</keyword>
<dbReference type="SUPFAM" id="SSF52540">
    <property type="entry name" value="P-loop containing nucleoside triphosphate hydrolases"/>
    <property type="match status" value="1"/>
</dbReference>
<organism evidence="12 13">
    <name type="scientific">Gloeobacter morelensis MG652769</name>
    <dbReference type="NCBI Taxonomy" id="2781736"/>
    <lineage>
        <taxon>Bacteria</taxon>
        <taxon>Bacillati</taxon>
        <taxon>Cyanobacteriota</taxon>
        <taxon>Cyanophyceae</taxon>
        <taxon>Gloeobacterales</taxon>
        <taxon>Gloeobacteraceae</taxon>
        <taxon>Gloeobacter</taxon>
        <taxon>Gloeobacter morelensis</taxon>
    </lineage>
</organism>
<dbReference type="EMBL" id="CP063845">
    <property type="protein sequence ID" value="UFP93732.1"/>
    <property type="molecule type" value="Genomic_DNA"/>
</dbReference>
<dbReference type="Gene3D" id="3.40.50.300">
    <property type="entry name" value="P-loop containing nucleotide triphosphate hydrolases"/>
    <property type="match status" value="1"/>
</dbReference>
<dbReference type="InterPro" id="IPR032807">
    <property type="entry name" value="GNVR"/>
</dbReference>
<feature type="domain" description="Tyrosine-protein kinase G-rich" evidence="11">
    <location>
        <begin position="367"/>
        <end position="444"/>
    </location>
</feature>
<name>A0ABY3PJJ5_9CYAN</name>
<evidence type="ECO:0000256" key="7">
    <source>
        <dbReference type="ARBA" id="ARBA00022989"/>
    </source>
</evidence>
<comment type="similarity">
    <text evidence="2">Belongs to the CpsC/CapA family.</text>
</comment>
<evidence type="ECO:0000313" key="13">
    <source>
        <dbReference type="Proteomes" id="UP001054846"/>
    </source>
</evidence>
<keyword evidence="5" id="KW-0547">Nucleotide-binding</keyword>
<dbReference type="InterPro" id="IPR005702">
    <property type="entry name" value="Wzc-like_C"/>
</dbReference>
<dbReference type="InterPro" id="IPR027417">
    <property type="entry name" value="P-loop_NTPase"/>
</dbReference>
<sequence length="684" mass="74507">MHVIQVLKRHWRPLLVLNGLVLAATIGVACYYPRTWTATTQIILPSTNKNAEISLGELGEVRETGTSFSSEVNALKVQSAILTSSEVLSKAWQADPQREKYPQLGSYEKLFKAVPQSQTTILAVEAKGNAPEVAAARADLLVRSYMTRVEELRTAYAASRDDLSHKELERARRELTQAEGALARFKRSTGLVNTDQQTGGLVTVISSLTTSQAQAVAEGTADKARAQMLAARLGMDAPQAMRALRLGESKEYQAMRLKLSSLDTALAEARGLYTEKHARVQSLLVQREELQRALRALLAKVVPGSRTERALEDSLGGGGGNRDSRIDLILSLLEAERAAEARARQSAELGRTIERATERLSAISTRQATLLDLQRRYELAEAAYKAIVVQMQQARLSAFNAFPDVEVLDKAYSDPKETNPRTLLIALGGLVAAAFGSLGLILRQEAVNPLLGPKDLQSVELPVLARLPRTKGLLPSGDPPRLESQQLASTVSLMDLPNRRLMITSSTAGEGKTTLTLGLANALREMGFRVLLVDADFRQASLSRLLGHGPRAEGARAEPVSVTTDLDLVPALALEDTSTAFFVQGGFERHLDDVQTDGYDYVLVDSPPISLTSEAALMIPAVRNVLFVVRPGVSGRDAVSESLDRLVRHNARLVGLVVNDVTTRQEGYRYSYGRYGRQSLEVVT</sequence>